<dbReference type="PANTHER" id="PTHR31223">
    <property type="entry name" value="LOG FAMILY PROTEIN YJL055W"/>
    <property type="match status" value="1"/>
</dbReference>
<dbReference type="SUPFAM" id="SSF102405">
    <property type="entry name" value="MCP/YpsA-like"/>
    <property type="match status" value="1"/>
</dbReference>
<evidence type="ECO:0000313" key="2">
    <source>
        <dbReference type="Proteomes" id="UP001595075"/>
    </source>
</evidence>
<dbReference type="InterPro" id="IPR005269">
    <property type="entry name" value="LOG"/>
</dbReference>
<dbReference type="PANTHER" id="PTHR31223:SF70">
    <property type="entry name" value="LOG FAMILY PROTEIN YJL055W"/>
    <property type="match status" value="1"/>
</dbReference>
<organism evidence="1 2">
    <name type="scientific">Oculimacula yallundae</name>
    <dbReference type="NCBI Taxonomy" id="86028"/>
    <lineage>
        <taxon>Eukaryota</taxon>
        <taxon>Fungi</taxon>
        <taxon>Dikarya</taxon>
        <taxon>Ascomycota</taxon>
        <taxon>Pezizomycotina</taxon>
        <taxon>Leotiomycetes</taxon>
        <taxon>Helotiales</taxon>
        <taxon>Ploettnerulaceae</taxon>
        <taxon>Oculimacula</taxon>
    </lineage>
</organism>
<dbReference type="NCBIfam" id="TIGR00730">
    <property type="entry name" value="Rossman fold protein, TIGR00730 family"/>
    <property type="match status" value="1"/>
</dbReference>
<comment type="caution">
    <text evidence="1">The sequence shown here is derived from an EMBL/GenBank/DDBJ whole genome shotgun (WGS) entry which is preliminary data.</text>
</comment>
<name>A0ABR4CUY6_9HELO</name>
<proteinExistence type="predicted"/>
<dbReference type="InterPro" id="IPR031100">
    <property type="entry name" value="LOG_fam"/>
</dbReference>
<dbReference type="Proteomes" id="UP001595075">
    <property type="component" value="Unassembled WGS sequence"/>
</dbReference>
<gene>
    <name evidence="1" type="ORF">VTL71DRAFT_12247</name>
</gene>
<protein>
    <recommendedName>
        <fullName evidence="3">Cytokinin riboside 5'-monophosphate phosphoribohydrolase</fullName>
    </recommendedName>
</protein>
<dbReference type="EMBL" id="JAZHXI010000004">
    <property type="protein sequence ID" value="KAL2072904.1"/>
    <property type="molecule type" value="Genomic_DNA"/>
</dbReference>
<accession>A0ABR4CUY6</accession>
<evidence type="ECO:0000313" key="1">
    <source>
        <dbReference type="EMBL" id="KAL2072904.1"/>
    </source>
</evidence>
<dbReference type="Pfam" id="PF03641">
    <property type="entry name" value="Lysine_decarbox"/>
    <property type="match status" value="1"/>
</dbReference>
<sequence length="566" mass="63282">MPAGHMETKSIAVFLAANIGNDPKFEELARHVAAMFAKNRWKLVYGGSARGLMGVLGQTASALGVDVHGVKPRPFLKYEEAGELPRFGHHELVDDLHSQKRRISELSDAFIFLPGGFGTLEEYTAIRMWSKLGVCRRPIVLLNFESFYTPLLDWITEATKLDFISRNSAAVVSVVNSIEEMSVALLRPKPMVVNDDHFDWTVVVPGHISLLQSQFKKSLLEAADQIALQHSLTIHWSTWHLWEYYNRTKPDVMEVNDHIWKHISPFATCVGMAFLVAKNFGAALRTTLGLVQCSESLRMVACPASADSDQPYHCLAGVFMDQYCVIIDPVFSAKAFEVPYNGSFESLPYITTSGRVQQRRFRYVAGQNGEKLLTMEKVGSTEAAVQFSDIDHDTALRQISMRALKGRERGLQVPTKKVVIVRSLMSEKPTRIASTALNAEYVVTACRVQIDFARRTLTMQIPSTDWLFKPENKRYVLQLQQSPMYTPVNDAVLNLVIVLNSPPVDKVVSDQLHLMGEVGERLGLARGEILRMANSLIYSRGSGDGGRKNQVHQSLRKNSIVVECNA</sequence>
<dbReference type="Gene3D" id="3.40.50.450">
    <property type="match status" value="1"/>
</dbReference>
<keyword evidence="2" id="KW-1185">Reference proteome</keyword>
<evidence type="ECO:0008006" key="3">
    <source>
        <dbReference type="Google" id="ProtNLM"/>
    </source>
</evidence>
<reference evidence="1 2" key="1">
    <citation type="journal article" date="2024" name="Commun. Biol.">
        <title>Comparative genomic analysis of thermophilic fungi reveals convergent evolutionary adaptations and gene losses.</title>
        <authorList>
            <person name="Steindorff A.S."/>
            <person name="Aguilar-Pontes M.V."/>
            <person name="Robinson A.J."/>
            <person name="Andreopoulos B."/>
            <person name="LaButti K."/>
            <person name="Kuo A."/>
            <person name="Mondo S."/>
            <person name="Riley R."/>
            <person name="Otillar R."/>
            <person name="Haridas S."/>
            <person name="Lipzen A."/>
            <person name="Grimwood J."/>
            <person name="Schmutz J."/>
            <person name="Clum A."/>
            <person name="Reid I.D."/>
            <person name="Moisan M.C."/>
            <person name="Butler G."/>
            <person name="Nguyen T.T.M."/>
            <person name="Dewar K."/>
            <person name="Conant G."/>
            <person name="Drula E."/>
            <person name="Henrissat B."/>
            <person name="Hansel C."/>
            <person name="Singer S."/>
            <person name="Hutchinson M.I."/>
            <person name="de Vries R.P."/>
            <person name="Natvig D.O."/>
            <person name="Powell A.J."/>
            <person name="Tsang A."/>
            <person name="Grigoriev I.V."/>
        </authorList>
    </citation>
    <scope>NUCLEOTIDE SEQUENCE [LARGE SCALE GENOMIC DNA]</scope>
    <source>
        <strain evidence="1 2">CBS 494.80</strain>
    </source>
</reference>